<dbReference type="EMBL" id="SSTD01002353">
    <property type="protein sequence ID" value="TYK28115.1"/>
    <property type="molecule type" value="Genomic_DNA"/>
</dbReference>
<dbReference type="InterPro" id="IPR013103">
    <property type="entry name" value="RVT_2"/>
</dbReference>
<dbReference type="PROSITE" id="PS50994">
    <property type="entry name" value="INTEGRASE"/>
    <property type="match status" value="1"/>
</dbReference>
<dbReference type="Proteomes" id="UP000321947">
    <property type="component" value="Unassembled WGS sequence"/>
</dbReference>
<dbReference type="InterPro" id="IPR012337">
    <property type="entry name" value="RNaseH-like_sf"/>
</dbReference>
<dbReference type="InterPro" id="IPR057670">
    <property type="entry name" value="SH3_retrovirus"/>
</dbReference>
<dbReference type="GO" id="GO:0015074">
    <property type="term" value="P:DNA integration"/>
    <property type="evidence" value="ECO:0007669"/>
    <property type="project" value="InterPro"/>
</dbReference>
<accession>A0A5D3DXQ2</accession>
<feature type="domain" description="Integrase catalytic" evidence="1">
    <location>
        <begin position="1"/>
        <end position="90"/>
    </location>
</feature>
<dbReference type="SUPFAM" id="SSF56672">
    <property type="entry name" value="DNA/RNA polymerases"/>
    <property type="match status" value="1"/>
</dbReference>
<dbReference type="PANTHER" id="PTHR11439:SF461">
    <property type="entry name" value="OS10G0432200 PROTEIN"/>
    <property type="match status" value="1"/>
</dbReference>
<evidence type="ECO:0000313" key="2">
    <source>
        <dbReference type="EMBL" id="TYK28115.1"/>
    </source>
</evidence>
<dbReference type="Pfam" id="PF25597">
    <property type="entry name" value="SH3_retrovirus"/>
    <property type="match status" value="1"/>
</dbReference>
<dbReference type="InterPro" id="IPR001584">
    <property type="entry name" value="Integrase_cat-core"/>
</dbReference>
<dbReference type="Pfam" id="PF07727">
    <property type="entry name" value="RVT_2"/>
    <property type="match status" value="1"/>
</dbReference>
<dbReference type="InterPro" id="IPR036397">
    <property type="entry name" value="RNaseH_sf"/>
</dbReference>
<evidence type="ECO:0000259" key="1">
    <source>
        <dbReference type="PROSITE" id="PS50994"/>
    </source>
</evidence>
<dbReference type="InterPro" id="IPR043502">
    <property type="entry name" value="DNA/RNA_pol_sf"/>
</dbReference>
<organism evidence="2 3">
    <name type="scientific">Cucumis melo var. makuwa</name>
    <name type="common">Oriental melon</name>
    <dbReference type="NCBI Taxonomy" id="1194695"/>
    <lineage>
        <taxon>Eukaryota</taxon>
        <taxon>Viridiplantae</taxon>
        <taxon>Streptophyta</taxon>
        <taxon>Embryophyta</taxon>
        <taxon>Tracheophyta</taxon>
        <taxon>Spermatophyta</taxon>
        <taxon>Magnoliopsida</taxon>
        <taxon>eudicotyledons</taxon>
        <taxon>Gunneridae</taxon>
        <taxon>Pentapetalae</taxon>
        <taxon>rosids</taxon>
        <taxon>fabids</taxon>
        <taxon>Cucurbitales</taxon>
        <taxon>Cucurbitaceae</taxon>
        <taxon>Benincaseae</taxon>
        <taxon>Cucumis</taxon>
    </lineage>
</organism>
<dbReference type="SUPFAM" id="SSF53098">
    <property type="entry name" value="Ribonuclease H-like"/>
    <property type="match status" value="1"/>
</dbReference>
<dbReference type="AlphaFoldDB" id="A0A5D3DXQ2"/>
<proteinExistence type="predicted"/>
<sequence>MEYKDSRVLSFLDQQGTLIQRSCPHSSQQNGLMERKHHHILNSVRAQLLSGSCPEKFWGVAILTSVYVINRLPSRVIHNIFPFERLYGTPPSYSHLKVFGCACFVLLHPHEHTKLEPRARLRCFLGYGTIHKGFRCWDPISQQLRISRHVTFWEHHMFSILSSFHASLSSPHSFFINPSTHLFSTPDSPSNTTPCPPLTSELTQSHTTSALLDLSFTPCEEPEHAPVRRSTRVRETLSLLKEYHCFSTIMSLAKPSSYKEANTNPLWQHAMDDELQALAKTYTWDYVDLPPGKKPIGCKWIFKIKTHSDGFIERYKARLVAKGYTQEYRIIYEETFAPVARMTSIHSLLAIAAVKQWPLLQMDVKNAFLNGTLSEEAPRAWFATFSSTITQLGFTSNSHDSTLFTRQTPNGIVLLLLYVDDMIVTSDDSQAISDQQCYLGKHFEMKDLGNLNYFLGLELFSSPSGYYLSQAKYASDLLNRSGITDSATFSTPLDPNVRLTSVDGVPLDNPTLYRQLVGSLIYLTMTRPDIAYPVHIVSQFMAAPCTIHFTVVLRILRYIKGDALISWRSKKQYVVSRSSTEHHPLFFIVIIAVLFRLHTVMYSMNEQSILRMIVTLFAITYRATLSISNPSLPPINLQIYSPKLSILLVSPS</sequence>
<dbReference type="GO" id="GO:0003676">
    <property type="term" value="F:nucleic acid binding"/>
    <property type="evidence" value="ECO:0007669"/>
    <property type="project" value="InterPro"/>
</dbReference>
<dbReference type="PANTHER" id="PTHR11439">
    <property type="entry name" value="GAG-POL-RELATED RETROTRANSPOSON"/>
    <property type="match status" value="1"/>
</dbReference>
<reference evidence="2 3" key="1">
    <citation type="submission" date="2019-08" db="EMBL/GenBank/DDBJ databases">
        <title>Draft genome sequences of two oriental melons (Cucumis melo L. var makuwa).</title>
        <authorList>
            <person name="Kwon S.-Y."/>
        </authorList>
    </citation>
    <scope>NUCLEOTIDE SEQUENCE [LARGE SCALE GENOMIC DNA]</scope>
    <source>
        <strain evidence="3">cv. Chang Bougi</strain>
        <tissue evidence="2">Leaf</tissue>
    </source>
</reference>
<dbReference type="Gene3D" id="3.30.420.10">
    <property type="entry name" value="Ribonuclease H-like superfamily/Ribonuclease H"/>
    <property type="match status" value="1"/>
</dbReference>
<comment type="caution">
    <text evidence="2">The sequence shown here is derived from an EMBL/GenBank/DDBJ whole genome shotgun (WGS) entry which is preliminary data.</text>
</comment>
<gene>
    <name evidence="2" type="ORF">E5676_scaffold289G00210</name>
</gene>
<protein>
    <submittedName>
        <fullName evidence="2">Retrovirus-related Pol polyprotein from transposon TNT 1-94</fullName>
    </submittedName>
</protein>
<name>A0A5D3DXQ2_CUCMM</name>
<evidence type="ECO:0000313" key="3">
    <source>
        <dbReference type="Proteomes" id="UP000321947"/>
    </source>
</evidence>